<dbReference type="RefSeq" id="WP_272135632.1">
    <property type="nucleotide sequence ID" value="NZ_JAQLOI010000001.1"/>
</dbReference>
<accession>A0ABT4YQR4</accession>
<evidence type="ECO:0000313" key="1">
    <source>
        <dbReference type="EMBL" id="MDB1123892.1"/>
    </source>
</evidence>
<proteinExistence type="predicted"/>
<keyword evidence="2" id="KW-1185">Reference proteome</keyword>
<dbReference type="Proteomes" id="UP001210678">
    <property type="component" value="Unassembled WGS sequence"/>
</dbReference>
<reference evidence="1 2" key="1">
    <citation type="submission" date="2023-01" db="EMBL/GenBank/DDBJ databases">
        <title>Vibrio sp. KJ40-1 sp.nov, isolated from marine algae.</title>
        <authorList>
            <person name="Butt M."/>
            <person name="Kim J.M.J."/>
            <person name="Jeon C.O.C."/>
        </authorList>
    </citation>
    <scope>NUCLEOTIDE SEQUENCE [LARGE SCALE GENOMIC DNA]</scope>
    <source>
        <strain evidence="1 2">KJ40-1</strain>
    </source>
</reference>
<comment type="caution">
    <text evidence="1">The sequence shown here is derived from an EMBL/GenBank/DDBJ whole genome shotgun (WGS) entry which is preliminary data.</text>
</comment>
<name>A0ABT4YQR4_9VIBR</name>
<sequence>MAAEKLTKGRLAQILFMMTILISAFTWRSLTHSNNDVLCHLEQDCTVKIEAMEITLYWQEEAKAFRITMMPNEDELTLELLNSDAKLYANEGDWLFRIESLPARIKLSKSDQNQKIVGYINFR</sequence>
<organism evidence="1 2">
    <name type="scientific">Vibrio algarum</name>
    <dbReference type="NCBI Taxonomy" id="3020714"/>
    <lineage>
        <taxon>Bacteria</taxon>
        <taxon>Pseudomonadati</taxon>
        <taxon>Pseudomonadota</taxon>
        <taxon>Gammaproteobacteria</taxon>
        <taxon>Vibrionales</taxon>
        <taxon>Vibrionaceae</taxon>
        <taxon>Vibrio</taxon>
    </lineage>
</organism>
<evidence type="ECO:0000313" key="2">
    <source>
        <dbReference type="Proteomes" id="UP001210678"/>
    </source>
</evidence>
<protein>
    <submittedName>
        <fullName evidence="1">Uncharacterized protein</fullName>
    </submittedName>
</protein>
<gene>
    <name evidence="1" type="ORF">PGX00_09600</name>
</gene>
<dbReference type="EMBL" id="JAQLOI010000001">
    <property type="protein sequence ID" value="MDB1123892.1"/>
    <property type="molecule type" value="Genomic_DNA"/>
</dbReference>